<keyword evidence="4" id="KW-0808">Transferase</keyword>
<dbReference type="Gene3D" id="3.40.50.1580">
    <property type="entry name" value="Nucleoside phosphorylase domain"/>
    <property type="match status" value="1"/>
</dbReference>
<dbReference type="InterPro" id="IPR035994">
    <property type="entry name" value="Nucleoside_phosphorylase_sf"/>
</dbReference>
<evidence type="ECO:0000313" key="8">
    <source>
        <dbReference type="Proteomes" id="UP000198894"/>
    </source>
</evidence>
<comment type="catalytic activity">
    <reaction evidence="5">
        <text>uridine + phosphate = alpha-D-ribose 1-phosphate + uracil</text>
        <dbReference type="Rhea" id="RHEA:24388"/>
        <dbReference type="ChEBI" id="CHEBI:16704"/>
        <dbReference type="ChEBI" id="CHEBI:17568"/>
        <dbReference type="ChEBI" id="CHEBI:43474"/>
        <dbReference type="ChEBI" id="CHEBI:57720"/>
        <dbReference type="EC" id="2.4.2.3"/>
    </reaction>
</comment>
<dbReference type="Pfam" id="PF01048">
    <property type="entry name" value="PNP_UDP_1"/>
    <property type="match status" value="1"/>
</dbReference>
<dbReference type="InterPro" id="IPR000845">
    <property type="entry name" value="Nucleoside_phosphorylase_d"/>
</dbReference>
<dbReference type="PANTHER" id="PTHR43691">
    <property type="entry name" value="URIDINE PHOSPHORYLASE"/>
    <property type="match status" value="1"/>
</dbReference>
<evidence type="ECO:0000256" key="4">
    <source>
        <dbReference type="ARBA" id="ARBA00022679"/>
    </source>
</evidence>
<dbReference type="GO" id="GO:0004731">
    <property type="term" value="F:purine-nucleoside phosphorylase activity"/>
    <property type="evidence" value="ECO:0007669"/>
    <property type="project" value="InterPro"/>
</dbReference>
<dbReference type="CDD" id="cd09006">
    <property type="entry name" value="PNP_EcPNPI-like"/>
    <property type="match status" value="1"/>
</dbReference>
<protein>
    <recommendedName>
        <fullName evidence="2">Uridine phosphorylase</fullName>
        <ecNumber evidence="1">2.4.2.3</ecNumber>
    </recommendedName>
</protein>
<gene>
    <name evidence="7" type="ORF">SAMN05428953_10680</name>
</gene>
<dbReference type="AlphaFoldDB" id="A0A1G8THI4"/>
<evidence type="ECO:0000259" key="6">
    <source>
        <dbReference type="Pfam" id="PF01048"/>
    </source>
</evidence>
<evidence type="ECO:0000313" key="7">
    <source>
        <dbReference type="EMBL" id="SDJ40961.1"/>
    </source>
</evidence>
<evidence type="ECO:0000256" key="3">
    <source>
        <dbReference type="ARBA" id="ARBA00022676"/>
    </source>
</evidence>
<dbReference type="SUPFAM" id="SSF53167">
    <property type="entry name" value="Purine and uridine phosphorylases"/>
    <property type="match status" value="1"/>
</dbReference>
<reference evidence="8" key="1">
    <citation type="submission" date="2016-10" db="EMBL/GenBank/DDBJ databases">
        <authorList>
            <person name="Varghese N."/>
            <person name="Submissions S."/>
        </authorList>
    </citation>
    <scope>NUCLEOTIDE SEQUENCE [LARGE SCALE GENOMIC DNA]</scope>
    <source>
        <strain evidence="8">CGMCC 1.11022</strain>
    </source>
</reference>
<dbReference type="GO" id="GO:0004850">
    <property type="term" value="F:uridine phosphorylase activity"/>
    <property type="evidence" value="ECO:0007669"/>
    <property type="project" value="UniProtKB-EC"/>
</dbReference>
<dbReference type="InterPro" id="IPR004402">
    <property type="entry name" value="DeoD-type"/>
</dbReference>
<feature type="domain" description="Nucleoside phosphorylase" evidence="6">
    <location>
        <begin position="31"/>
        <end position="235"/>
    </location>
</feature>
<evidence type="ECO:0000256" key="2">
    <source>
        <dbReference type="ARBA" id="ARBA00021980"/>
    </source>
</evidence>
<organism evidence="7 8">
    <name type="scientific">Mesorhizobium muleiense</name>
    <dbReference type="NCBI Taxonomy" id="1004279"/>
    <lineage>
        <taxon>Bacteria</taxon>
        <taxon>Pseudomonadati</taxon>
        <taxon>Pseudomonadota</taxon>
        <taxon>Alphaproteobacteria</taxon>
        <taxon>Hyphomicrobiales</taxon>
        <taxon>Phyllobacteriaceae</taxon>
        <taxon>Mesorhizobium</taxon>
    </lineage>
</organism>
<dbReference type="PANTHER" id="PTHR43691:SF11">
    <property type="entry name" value="FI09636P-RELATED"/>
    <property type="match status" value="1"/>
</dbReference>
<dbReference type="EC" id="2.4.2.3" evidence="1"/>
<dbReference type="EMBL" id="FNEE01000006">
    <property type="protein sequence ID" value="SDJ40961.1"/>
    <property type="molecule type" value="Genomic_DNA"/>
</dbReference>
<keyword evidence="3" id="KW-0328">Glycosyltransferase</keyword>
<dbReference type="Proteomes" id="UP000198894">
    <property type="component" value="Unassembled WGS sequence"/>
</dbReference>
<name>A0A1G8THI4_9HYPH</name>
<evidence type="ECO:0000256" key="1">
    <source>
        <dbReference type="ARBA" id="ARBA00011888"/>
    </source>
</evidence>
<keyword evidence="8" id="KW-1185">Reference proteome</keyword>
<dbReference type="GO" id="GO:0006152">
    <property type="term" value="P:purine nucleoside catabolic process"/>
    <property type="evidence" value="ECO:0007669"/>
    <property type="project" value="TreeGrafter"/>
</dbReference>
<accession>A0A1G8THI4</accession>
<dbReference type="GO" id="GO:0005829">
    <property type="term" value="C:cytosol"/>
    <property type="evidence" value="ECO:0007669"/>
    <property type="project" value="TreeGrafter"/>
</dbReference>
<proteinExistence type="predicted"/>
<sequence length="251" mass="26960">MIMGPNRRRVLGEHAVTPHNEAGKGDYAATVLLPGDPQRAEWMAETFLEAPRCVNRRRQALGFTGLFRGKPVSIQSTGIGVSSFLIYAHELLDFHGVRTLIRTGTCGALTAAVKLRSLVISQAVRGESSESGQVFGLYGADAGPDPGLVSQALARAAEIGIEHQAGLTICSDIFYHPKGRDRFAEAQAQGALAVDMETSALYRIAAHFGARALSMLTVVDNVVTGEQTDYSERQALFTDMTRLALDVAIES</sequence>
<dbReference type="NCBIfam" id="NF004489">
    <property type="entry name" value="PRK05819.1"/>
    <property type="match status" value="1"/>
</dbReference>
<evidence type="ECO:0000256" key="5">
    <source>
        <dbReference type="ARBA" id="ARBA00048447"/>
    </source>
</evidence>